<accession>A0A7R9I8J7</accession>
<sequence length="129" mass="14983">MEECEALCNRLAIMVNGQFVCMGGNQYLKKRFGQGFTVMIKLGIINDDKDLIDVKNAMQLIFRKDCELKDEHKGLLHYRILNTRMPWKVLFTMMERLKVTIPAVEDYTISETTLEQVFLAFAKSQKDNV</sequence>
<dbReference type="Pfam" id="PF23321">
    <property type="entry name" value="R1_ABCA1"/>
    <property type="match status" value="1"/>
</dbReference>
<gene>
    <name evidence="2" type="ORF">TBIB3V08_LOCUS13748</name>
</gene>
<dbReference type="GO" id="GO:0140359">
    <property type="term" value="F:ABC-type transporter activity"/>
    <property type="evidence" value="ECO:0007669"/>
    <property type="project" value="InterPro"/>
</dbReference>
<dbReference type="AlphaFoldDB" id="A0A7R9I8J7"/>
<name>A0A7R9I8J7_9NEOP</name>
<dbReference type="InterPro" id="IPR056264">
    <property type="entry name" value="R2_ABCA1-4-like"/>
</dbReference>
<dbReference type="PANTHER" id="PTHR19229:SF250">
    <property type="entry name" value="ABC TRANSPORTER DOMAIN-CONTAINING PROTEIN-RELATED"/>
    <property type="match status" value="1"/>
</dbReference>
<dbReference type="EMBL" id="OD594932">
    <property type="protein sequence ID" value="CAD7451480.1"/>
    <property type="molecule type" value="Genomic_DNA"/>
</dbReference>
<feature type="domain" description="ABCA1-4-like C-terminal R2 regulatory" evidence="1">
    <location>
        <begin position="33"/>
        <end position="110"/>
    </location>
</feature>
<organism evidence="2">
    <name type="scientific">Timema bartmani</name>
    <dbReference type="NCBI Taxonomy" id="61472"/>
    <lineage>
        <taxon>Eukaryota</taxon>
        <taxon>Metazoa</taxon>
        <taxon>Ecdysozoa</taxon>
        <taxon>Arthropoda</taxon>
        <taxon>Hexapoda</taxon>
        <taxon>Insecta</taxon>
        <taxon>Pterygota</taxon>
        <taxon>Neoptera</taxon>
        <taxon>Polyneoptera</taxon>
        <taxon>Phasmatodea</taxon>
        <taxon>Timematodea</taxon>
        <taxon>Timematoidea</taxon>
        <taxon>Timematidae</taxon>
        <taxon>Timema</taxon>
    </lineage>
</organism>
<dbReference type="InterPro" id="IPR026082">
    <property type="entry name" value="ABCA"/>
</dbReference>
<dbReference type="GO" id="GO:0005319">
    <property type="term" value="F:lipid transporter activity"/>
    <property type="evidence" value="ECO:0007669"/>
    <property type="project" value="TreeGrafter"/>
</dbReference>
<dbReference type="GO" id="GO:0016020">
    <property type="term" value="C:membrane"/>
    <property type="evidence" value="ECO:0007669"/>
    <property type="project" value="InterPro"/>
</dbReference>
<evidence type="ECO:0000313" key="2">
    <source>
        <dbReference type="EMBL" id="CAD7451480.1"/>
    </source>
</evidence>
<reference evidence="2" key="1">
    <citation type="submission" date="2020-11" db="EMBL/GenBank/DDBJ databases">
        <authorList>
            <person name="Tran Van P."/>
        </authorList>
    </citation>
    <scope>NUCLEOTIDE SEQUENCE</scope>
</reference>
<protein>
    <recommendedName>
        <fullName evidence="1">ABCA1-4-like C-terminal R2 regulatory domain-containing protein</fullName>
    </recommendedName>
</protein>
<dbReference type="PANTHER" id="PTHR19229">
    <property type="entry name" value="ATP-BINDING CASSETTE TRANSPORTER SUBFAMILY A ABCA"/>
    <property type="match status" value="1"/>
</dbReference>
<proteinExistence type="predicted"/>
<evidence type="ECO:0000259" key="1">
    <source>
        <dbReference type="Pfam" id="PF23321"/>
    </source>
</evidence>